<evidence type="ECO:0000313" key="3">
    <source>
        <dbReference type="EMBL" id="WWS84441.1"/>
    </source>
</evidence>
<evidence type="ECO:0000313" key="4">
    <source>
        <dbReference type="Proteomes" id="UP001377573"/>
    </source>
</evidence>
<proteinExistence type="predicted"/>
<keyword evidence="2" id="KW-1133">Transmembrane helix</keyword>
<organism evidence="3 4">
    <name type="scientific">Microbacterium paraoxydans</name>
    <dbReference type="NCBI Taxonomy" id="199592"/>
    <lineage>
        <taxon>Bacteria</taxon>
        <taxon>Bacillati</taxon>
        <taxon>Actinomycetota</taxon>
        <taxon>Actinomycetes</taxon>
        <taxon>Micrococcales</taxon>
        <taxon>Microbacteriaceae</taxon>
        <taxon>Microbacterium</taxon>
    </lineage>
</organism>
<reference evidence="3 4" key="1">
    <citation type="submission" date="2024-02" db="EMBL/GenBank/DDBJ databases">
        <authorList>
            <person name="Alasadi S."/>
            <person name="Hussein S.A."/>
        </authorList>
    </citation>
    <scope>NUCLEOTIDE SEQUENCE [LARGE SCALE GENOMIC DNA]</scope>
    <source>
        <strain evidence="3 4">GJ_SRA_44_2022</strain>
    </source>
</reference>
<evidence type="ECO:0008006" key="5">
    <source>
        <dbReference type="Google" id="ProtNLM"/>
    </source>
</evidence>
<feature type="compositionally biased region" description="Polar residues" evidence="1">
    <location>
        <begin position="147"/>
        <end position="161"/>
    </location>
</feature>
<keyword evidence="2" id="KW-0812">Transmembrane</keyword>
<feature type="region of interest" description="Disordered" evidence="1">
    <location>
        <begin position="110"/>
        <end position="161"/>
    </location>
</feature>
<dbReference type="RefSeq" id="WP_338566201.1">
    <property type="nucleotide sequence ID" value="NZ_CP146240.1"/>
</dbReference>
<sequence length="161" mass="16360">MNKTLTRSAGFWLLIVVSLAAVGVGGWMIAGQVGTMTTTLMDGTATGVEVYVGQSLVVVGAVVLGAGLVGLLLSLGLVAARTLVATPVTAAPVVEHEAPSIQDETIETVSVPRDEPALRTADAEFAEPQVDAEPQADEAQADEDQKGSSGSIATATNSSVR</sequence>
<keyword evidence="4" id="KW-1185">Reference proteome</keyword>
<keyword evidence="2" id="KW-0472">Membrane</keyword>
<evidence type="ECO:0000256" key="2">
    <source>
        <dbReference type="SAM" id="Phobius"/>
    </source>
</evidence>
<feature type="transmembrane region" description="Helical" evidence="2">
    <location>
        <begin position="50"/>
        <end position="73"/>
    </location>
</feature>
<evidence type="ECO:0000256" key="1">
    <source>
        <dbReference type="SAM" id="MobiDB-lite"/>
    </source>
</evidence>
<gene>
    <name evidence="3" type="ORF">V8Z62_14315</name>
</gene>
<protein>
    <recommendedName>
        <fullName evidence="5">Dinucleotide-utilizing enzyme</fullName>
    </recommendedName>
</protein>
<dbReference type="Proteomes" id="UP001377573">
    <property type="component" value="Chromosome"/>
</dbReference>
<name>A0ABZ2HSZ9_9MICO</name>
<dbReference type="EMBL" id="CP146240">
    <property type="protein sequence ID" value="WWS84441.1"/>
    <property type="molecule type" value="Genomic_DNA"/>
</dbReference>
<accession>A0ABZ2HSZ9</accession>
<feature type="transmembrane region" description="Helical" evidence="2">
    <location>
        <begin position="12"/>
        <end position="30"/>
    </location>
</feature>